<name>A0A0G4ER21_VITBC</name>
<dbReference type="InParanoid" id="A0A0G4ER21"/>
<proteinExistence type="predicted"/>
<keyword evidence="3" id="KW-1185">Reference proteome</keyword>
<dbReference type="AlphaFoldDB" id="A0A0G4ER21"/>
<evidence type="ECO:0000256" key="1">
    <source>
        <dbReference type="SAM" id="MobiDB-lite"/>
    </source>
</evidence>
<dbReference type="EMBL" id="CDMY01000292">
    <property type="protein sequence ID" value="CEL99929.1"/>
    <property type="molecule type" value="Genomic_DNA"/>
</dbReference>
<dbReference type="Proteomes" id="UP000041254">
    <property type="component" value="Unassembled WGS sequence"/>
</dbReference>
<organism evidence="2 3">
    <name type="scientific">Vitrella brassicaformis (strain CCMP3155)</name>
    <dbReference type="NCBI Taxonomy" id="1169540"/>
    <lineage>
        <taxon>Eukaryota</taxon>
        <taxon>Sar</taxon>
        <taxon>Alveolata</taxon>
        <taxon>Colpodellida</taxon>
        <taxon>Vitrellaceae</taxon>
        <taxon>Vitrella</taxon>
    </lineage>
</organism>
<evidence type="ECO:0000313" key="3">
    <source>
        <dbReference type="Proteomes" id="UP000041254"/>
    </source>
</evidence>
<gene>
    <name evidence="2" type="ORF">Vbra_12706</name>
</gene>
<protein>
    <submittedName>
        <fullName evidence="2">Uncharacterized protein</fullName>
    </submittedName>
</protein>
<feature type="region of interest" description="Disordered" evidence="1">
    <location>
        <begin position="61"/>
        <end position="80"/>
    </location>
</feature>
<reference evidence="2 3" key="1">
    <citation type="submission" date="2014-11" db="EMBL/GenBank/DDBJ databases">
        <authorList>
            <person name="Zhu J."/>
            <person name="Qi W."/>
            <person name="Song R."/>
        </authorList>
    </citation>
    <scope>NUCLEOTIDE SEQUENCE [LARGE SCALE GENOMIC DNA]</scope>
</reference>
<sequence>MCNGVYRTAPGGGSCGNESAHWAFAQHRVPRAVVFHRRVLRPFIIKRNTLLHSSDLLHDDGAAASTRRRNAGQQQQQQQQ</sequence>
<accession>A0A0G4ER21</accession>
<dbReference type="VEuPathDB" id="CryptoDB:Vbra_12706"/>
<evidence type="ECO:0000313" key="2">
    <source>
        <dbReference type="EMBL" id="CEL99929.1"/>
    </source>
</evidence>